<name>A0A645GUA4_9ZZZZ</name>
<reference evidence="1" key="1">
    <citation type="submission" date="2019-08" db="EMBL/GenBank/DDBJ databases">
        <authorList>
            <person name="Kucharzyk K."/>
            <person name="Murdoch R.W."/>
            <person name="Higgins S."/>
            <person name="Loffler F."/>
        </authorList>
    </citation>
    <scope>NUCLEOTIDE SEQUENCE</scope>
</reference>
<organism evidence="1">
    <name type="scientific">bioreactor metagenome</name>
    <dbReference type="NCBI Taxonomy" id="1076179"/>
    <lineage>
        <taxon>unclassified sequences</taxon>
        <taxon>metagenomes</taxon>
        <taxon>ecological metagenomes</taxon>
    </lineage>
</organism>
<gene>
    <name evidence="1" type="ORF">SDC9_177364</name>
</gene>
<comment type="caution">
    <text evidence="1">The sequence shown here is derived from an EMBL/GenBank/DDBJ whole genome shotgun (WGS) entry which is preliminary data.</text>
</comment>
<dbReference type="EMBL" id="VSSQ01080811">
    <property type="protein sequence ID" value="MPN29910.1"/>
    <property type="molecule type" value="Genomic_DNA"/>
</dbReference>
<evidence type="ECO:0000313" key="1">
    <source>
        <dbReference type="EMBL" id="MPN29910.1"/>
    </source>
</evidence>
<proteinExistence type="predicted"/>
<accession>A0A645GUA4</accession>
<dbReference type="AlphaFoldDB" id="A0A645GUA4"/>
<protein>
    <submittedName>
        <fullName evidence="1">Uncharacterized protein</fullName>
    </submittedName>
</protein>
<sequence length="112" mass="12187">MVLQHIPDVTGPQTQCLCGNHRSMGGDKGIVEGQEQVSGTGRPPCDAEDLALGNRTRFMVKVHPFRHVGQEHPHQRGFGYHGLVVAQVGQAFFQAAVADFQHRIQHHVAGCG</sequence>